<dbReference type="Pfam" id="PF07627">
    <property type="entry name" value="PSCyt3"/>
    <property type="match status" value="1"/>
</dbReference>
<evidence type="ECO:0000259" key="4">
    <source>
        <dbReference type="Pfam" id="PF07627"/>
    </source>
</evidence>
<reference evidence="7 8" key="1">
    <citation type="submission" date="2020-08" db="EMBL/GenBank/DDBJ databases">
        <title>Genomic Encyclopedia of Type Strains, Phase IV (KMG-IV): sequencing the most valuable type-strain genomes for metagenomic binning, comparative biology and taxonomic classification.</title>
        <authorList>
            <person name="Goeker M."/>
        </authorList>
    </citation>
    <scope>NUCLEOTIDE SEQUENCE [LARGE SCALE GENOMIC DNA]</scope>
    <source>
        <strain evidence="7 8">DSM 23562</strain>
    </source>
</reference>
<dbReference type="SUPFAM" id="SSF46626">
    <property type="entry name" value="Cytochrome c"/>
    <property type="match status" value="1"/>
</dbReference>
<evidence type="ECO:0000313" key="7">
    <source>
        <dbReference type="EMBL" id="MBB6052792.1"/>
    </source>
</evidence>
<feature type="signal peptide" evidence="1">
    <location>
        <begin position="1"/>
        <end position="25"/>
    </location>
</feature>
<dbReference type="InterPro" id="IPR013042">
    <property type="entry name" value="DUF1592"/>
</dbReference>
<dbReference type="GO" id="GO:0020037">
    <property type="term" value="F:heme binding"/>
    <property type="evidence" value="ECO:0007669"/>
    <property type="project" value="InterPro"/>
</dbReference>
<dbReference type="GO" id="GO:0009055">
    <property type="term" value="F:electron transfer activity"/>
    <property type="evidence" value="ECO:0007669"/>
    <property type="project" value="InterPro"/>
</dbReference>
<keyword evidence="8" id="KW-1185">Reference proteome</keyword>
<dbReference type="InterPro" id="IPR011478">
    <property type="entry name" value="DUF1585"/>
</dbReference>
<evidence type="ECO:0000259" key="6">
    <source>
        <dbReference type="Pfam" id="PF07637"/>
    </source>
</evidence>
<evidence type="ECO:0000256" key="1">
    <source>
        <dbReference type="SAM" id="SignalP"/>
    </source>
</evidence>
<name>A0A7W9STZ1_ARMRO</name>
<dbReference type="InterPro" id="IPR013043">
    <property type="entry name" value="DUF1595"/>
</dbReference>
<evidence type="ECO:0000259" key="3">
    <source>
        <dbReference type="Pfam" id="PF07626"/>
    </source>
</evidence>
<dbReference type="EMBL" id="JACHGW010000004">
    <property type="protein sequence ID" value="MBB6052792.1"/>
    <property type="molecule type" value="Genomic_DNA"/>
</dbReference>
<feature type="domain" description="DUF1585" evidence="2">
    <location>
        <begin position="953"/>
        <end position="1026"/>
    </location>
</feature>
<gene>
    <name evidence="7" type="ORF">HNQ39_004613</name>
</gene>
<dbReference type="Proteomes" id="UP000520814">
    <property type="component" value="Unassembled WGS sequence"/>
</dbReference>
<feature type="domain" description="DUF1587" evidence="3">
    <location>
        <begin position="146"/>
        <end position="208"/>
    </location>
</feature>
<dbReference type="Pfam" id="PF07624">
    <property type="entry name" value="PSD2"/>
    <property type="match status" value="1"/>
</dbReference>
<feature type="domain" description="DUF1595" evidence="6">
    <location>
        <begin position="594"/>
        <end position="652"/>
    </location>
</feature>
<accession>A0A7W9STZ1</accession>
<dbReference type="RefSeq" id="WP_184202422.1">
    <property type="nucleotide sequence ID" value="NZ_JACHGW010000004.1"/>
</dbReference>
<organism evidence="7 8">
    <name type="scientific">Armatimonas rosea</name>
    <dbReference type="NCBI Taxonomy" id="685828"/>
    <lineage>
        <taxon>Bacteria</taxon>
        <taxon>Bacillati</taxon>
        <taxon>Armatimonadota</taxon>
        <taxon>Armatimonadia</taxon>
        <taxon>Armatimonadales</taxon>
        <taxon>Armatimonadaceae</taxon>
        <taxon>Armatimonas</taxon>
    </lineage>
</organism>
<dbReference type="Pfam" id="PF07631">
    <property type="entry name" value="PSD4"/>
    <property type="match status" value="1"/>
</dbReference>
<dbReference type="AlphaFoldDB" id="A0A7W9STZ1"/>
<dbReference type="InterPro" id="IPR013039">
    <property type="entry name" value="DUF1588"/>
</dbReference>
<keyword evidence="1" id="KW-0732">Signal</keyword>
<proteinExistence type="predicted"/>
<protein>
    <submittedName>
        <fullName evidence="7">Mono/diheme cytochrome c family protein</fullName>
    </submittedName>
</protein>
<evidence type="ECO:0000313" key="8">
    <source>
        <dbReference type="Proteomes" id="UP000520814"/>
    </source>
</evidence>
<feature type="chain" id="PRO_5031184701" evidence="1">
    <location>
        <begin position="26"/>
        <end position="1040"/>
    </location>
</feature>
<dbReference type="InterPro" id="IPR013036">
    <property type="entry name" value="DUF1587"/>
</dbReference>
<feature type="domain" description="DUF1588" evidence="4">
    <location>
        <begin position="839"/>
        <end position="938"/>
    </location>
</feature>
<dbReference type="Pfam" id="PF07626">
    <property type="entry name" value="PSD3"/>
    <property type="match status" value="1"/>
</dbReference>
<dbReference type="Pfam" id="PF07637">
    <property type="entry name" value="PSD5"/>
    <property type="match status" value="1"/>
</dbReference>
<sequence>MSRTFRFSPYGWGALASTLALPAMVFWPSATDARSAPLAPTRAELEKQFTTTVRPFLAAFCTDCHGKNKPAAQLDLASYANVSAVIKELPHWTLVMERLTIKDMPPAESSKRPSDKQRDAVIAWIRAVRQFEIARTAGDPGPVLARRLSNREYDYTIRDLTGVDLRPTKEFPVDPANQEGFDNSGESLTFSPALMKKYLAAAKEISDHLSLTSTGFAFASHPVLADTDREKFCSQRIVAFYKRQPTELADYFFAAWKLKHGKSASVAAAAAEEKVSAKYLETIWKLLSGSEHAVGPVATLRKRFDALPGDPEAARKACTELRSWVVTLRRDKIAWRFGNLNVPREFRTGSFTNVLWKDRQYATHRLSFNPKLLQIGGVPAMRPAPVKGGSLGQVQGAPVMVPDPVDPDLFAPANEDERKAYLASFETFSRIFPDVFYIEERGLMESDNIYQHIGRFLTGGTHNAVSYFRDDVPLRELVLDEKGQKELDALWSDFGIIAAYNRETYLQGLFYEGLEAQTILAERDPEFNFAPYTDKATASADKMQRYCDLYLAKAKRMGATPETLAAYEDYFKWSSANIRQEERDRLAAEPVHKKAVLEFASKAFRRPLTETEKADYLALYTKLRQKDGLSHESAIRDIVVNILMSPYFIFRLDQELPTQPEKPAKGKILSSTQGAAPTQKTQALSDYAIASRLSYFLWSSLPDDELLAAAAKGELRKPAVLVAQAQRMLKSPKARALATEFGGNWLDFRRFEEHNAVDKTRFPSFNDSLRQSMFEEPLHFMLDTFQNNGSILDWLYGKHTFVNGPLAKHYGMDNLTLPPGMRFGAEDWVRVPDADKYGRGGLLPMALFLTQNASGLRTSPVKRGYWVVRRVLGEQIPPPPAKVPELPKDESELGEKTLRQALEIHRKNPACSGCHARFDSYGLVFENFGPIGERRTKDGGGKTVDNRAPFPGGKEFAGVDGLQAFIRQKRQQDFVGTFSRKLLSYALGRTLLPSDEPLLAELSKRLSTNNYRFNTLIEGIITSPQFRNRRVAPVTPKKDA</sequence>
<comment type="caution">
    <text evidence="7">The sequence shown here is derived from an EMBL/GenBank/DDBJ whole genome shotgun (WGS) entry which is preliminary data.</text>
</comment>
<evidence type="ECO:0000259" key="5">
    <source>
        <dbReference type="Pfam" id="PF07631"/>
    </source>
</evidence>
<evidence type="ECO:0000259" key="2">
    <source>
        <dbReference type="Pfam" id="PF07624"/>
    </source>
</evidence>
<feature type="domain" description="DUF1592" evidence="5">
    <location>
        <begin position="684"/>
        <end position="812"/>
    </location>
</feature>
<dbReference type="InterPro" id="IPR036909">
    <property type="entry name" value="Cyt_c-like_dom_sf"/>
</dbReference>